<proteinExistence type="predicted"/>
<feature type="domain" description="AB hydrolase-1" evidence="1">
    <location>
        <begin position="1"/>
        <end position="221"/>
    </location>
</feature>
<dbReference type="PANTHER" id="PTHR46438">
    <property type="entry name" value="ALPHA/BETA-HYDROLASES SUPERFAMILY PROTEIN"/>
    <property type="match status" value="1"/>
</dbReference>
<dbReference type="InterPro" id="IPR000073">
    <property type="entry name" value="AB_hydrolase_1"/>
</dbReference>
<dbReference type="SUPFAM" id="SSF53474">
    <property type="entry name" value="alpha/beta-Hydrolases"/>
    <property type="match status" value="1"/>
</dbReference>
<evidence type="ECO:0000259" key="1">
    <source>
        <dbReference type="Pfam" id="PF12697"/>
    </source>
</evidence>
<dbReference type="AlphaFoldDB" id="A0A3B1DWU2"/>
<accession>A0A3B1DWU2</accession>
<dbReference type="EMBL" id="UOGK01000293">
    <property type="protein sequence ID" value="VAX39830.1"/>
    <property type="molecule type" value="Genomic_DNA"/>
</dbReference>
<organism evidence="2">
    <name type="scientific">hydrothermal vent metagenome</name>
    <dbReference type="NCBI Taxonomy" id="652676"/>
    <lineage>
        <taxon>unclassified sequences</taxon>
        <taxon>metagenomes</taxon>
        <taxon>ecological metagenomes</taxon>
    </lineage>
</organism>
<dbReference type="PRINTS" id="PR00111">
    <property type="entry name" value="ABHYDROLASE"/>
</dbReference>
<sequence>MVFLHGLVGLNEHWEDVVSRTCPQARCIMFELPLLALPREVCSITGVTDLTQRFIREYLDEPAVLVGNSFGGHVALRLALEQPDITRGLVLAGSSGLIERSIVKEVQIRPSREWLAQKLGELFYDPVHVREADLDRAFKELSERPKARAMVRLSRTARKNHLGKKMSEIKVPTLLMWGRQDIVTPPEAAEQFCQMLPNSRLVWFDECGHVPMVEKADEFAAELLRFVHEISEKTGES</sequence>
<dbReference type="InterPro" id="IPR029058">
    <property type="entry name" value="AB_hydrolase_fold"/>
</dbReference>
<evidence type="ECO:0000313" key="2">
    <source>
        <dbReference type="EMBL" id="VAX39830.1"/>
    </source>
</evidence>
<gene>
    <name evidence="2" type="ORF">MNBD_PLANCTO03-1912</name>
</gene>
<protein>
    <recommendedName>
        <fullName evidence="1">AB hydrolase-1 domain-containing protein</fullName>
    </recommendedName>
</protein>
<reference evidence="2" key="1">
    <citation type="submission" date="2018-06" db="EMBL/GenBank/DDBJ databases">
        <authorList>
            <person name="Zhirakovskaya E."/>
        </authorList>
    </citation>
    <scope>NUCLEOTIDE SEQUENCE</scope>
</reference>
<name>A0A3B1DWU2_9ZZZZ</name>
<dbReference type="Pfam" id="PF12697">
    <property type="entry name" value="Abhydrolase_6"/>
    <property type="match status" value="1"/>
</dbReference>
<dbReference type="Gene3D" id="3.40.50.1820">
    <property type="entry name" value="alpha/beta hydrolase"/>
    <property type="match status" value="1"/>
</dbReference>
<dbReference type="PANTHER" id="PTHR46438:SF11">
    <property type="entry name" value="LIPASE-RELATED"/>
    <property type="match status" value="1"/>
</dbReference>